<dbReference type="GO" id="GO:0005811">
    <property type="term" value="C:lipid droplet"/>
    <property type="evidence" value="ECO:0007669"/>
    <property type="project" value="TreeGrafter"/>
</dbReference>
<dbReference type="InterPro" id="IPR036291">
    <property type="entry name" value="NAD(P)-bd_dom_sf"/>
</dbReference>
<sequence>MHHLAPTTLHYKKQKKRMTGGDERSVLVTGANGGLGLAIVSKLLAIQENPPHVICTVRKEENATALKSLLQSLPVGTRSRCEVVSLDLSRLDSTRQVARNINARVAAGSLPRIEALILNAGYQEQYTHDFTNDGFDMSFQCNYLSHWLLTLQLLKSIDEDHGRVVVVGSWSHDPYDTRNDSMGAFIEDEWKTLFHDTESLAKGTWSPATEKPSKEPGYRRYGASKLCEIMMIYELQERLDKDSRLSKVAVIGVDPGGMVSGLTRRGNAFLVFAIQRVLPLLVGILTWFSPNGMFRTTTKSATDVVAAAYEALPAGRTPKGLYLNGSEPGDTSKESKDPEKRHALWRDSIRYTGLTAEDTALENWQ</sequence>
<feature type="region of interest" description="Disordered" evidence="3">
    <location>
        <begin position="1"/>
        <end position="22"/>
    </location>
</feature>
<feature type="compositionally biased region" description="Basic and acidic residues" evidence="3">
    <location>
        <begin position="330"/>
        <end position="341"/>
    </location>
</feature>
<dbReference type="GO" id="GO:0005789">
    <property type="term" value="C:endoplasmic reticulum membrane"/>
    <property type="evidence" value="ECO:0007669"/>
    <property type="project" value="TreeGrafter"/>
</dbReference>
<dbReference type="Pfam" id="PF00106">
    <property type="entry name" value="adh_short"/>
    <property type="match status" value="1"/>
</dbReference>
<evidence type="ECO:0000313" key="4">
    <source>
        <dbReference type="EMBL" id="KAK7738328.1"/>
    </source>
</evidence>
<feature type="region of interest" description="Disordered" evidence="3">
    <location>
        <begin position="320"/>
        <end position="341"/>
    </location>
</feature>
<accession>A0AAN9YF03</accession>
<dbReference type="InterPro" id="IPR051593">
    <property type="entry name" value="Ergosterol_Biosynth_ERG27"/>
</dbReference>
<reference evidence="4 5" key="1">
    <citation type="journal article" date="2023" name="PLoS ONE">
        <title>Cytospora paraplurivora sp. nov. isolated from orchards with fruit tree decline syndrome in Ontario, Canada.</title>
        <authorList>
            <person name="Ilyukhin E."/>
            <person name="Nguyen H.D.T."/>
            <person name="Castle A.J."/>
            <person name="Ellouze W."/>
        </authorList>
    </citation>
    <scope>NUCLEOTIDE SEQUENCE [LARGE SCALE GENOMIC DNA]</scope>
    <source>
        <strain evidence="4 5">FDS-564</strain>
    </source>
</reference>
<dbReference type="GO" id="GO:0000253">
    <property type="term" value="F:3-beta-hydroxysteroid 3-dehydrogenase (NADP+) activity"/>
    <property type="evidence" value="ECO:0007669"/>
    <property type="project" value="UniProtKB-EC"/>
</dbReference>
<dbReference type="Proteomes" id="UP001320245">
    <property type="component" value="Unassembled WGS sequence"/>
</dbReference>
<dbReference type="PANTHER" id="PTHR43647:SF4">
    <property type="entry name" value="KETOREDUCTASE (KR) DOMAIN-CONTAINING PROTEIN"/>
    <property type="match status" value="1"/>
</dbReference>
<organism evidence="4 5">
    <name type="scientific">Cytospora paraplurivora</name>
    <dbReference type="NCBI Taxonomy" id="2898453"/>
    <lineage>
        <taxon>Eukaryota</taxon>
        <taxon>Fungi</taxon>
        <taxon>Dikarya</taxon>
        <taxon>Ascomycota</taxon>
        <taxon>Pezizomycotina</taxon>
        <taxon>Sordariomycetes</taxon>
        <taxon>Sordariomycetidae</taxon>
        <taxon>Diaporthales</taxon>
        <taxon>Cytosporaceae</taxon>
        <taxon>Cytospora</taxon>
    </lineage>
</organism>
<evidence type="ECO:0000256" key="2">
    <source>
        <dbReference type="ARBA" id="ARBA00023621"/>
    </source>
</evidence>
<protein>
    <recommendedName>
        <fullName evidence="2">3beta-hydroxysteroid 3-dehydrogenase</fullName>
        <ecNumber evidence="2">1.1.1.270</ecNumber>
    </recommendedName>
</protein>
<dbReference type="EMBL" id="JAJSPL020000026">
    <property type="protein sequence ID" value="KAK7738328.1"/>
    <property type="molecule type" value="Genomic_DNA"/>
</dbReference>
<dbReference type="InterPro" id="IPR002347">
    <property type="entry name" value="SDR_fam"/>
</dbReference>
<dbReference type="EC" id="1.1.1.270" evidence="2"/>
<keyword evidence="5" id="KW-1185">Reference proteome</keyword>
<evidence type="ECO:0000313" key="5">
    <source>
        <dbReference type="Proteomes" id="UP001320245"/>
    </source>
</evidence>
<evidence type="ECO:0000256" key="3">
    <source>
        <dbReference type="SAM" id="MobiDB-lite"/>
    </source>
</evidence>
<dbReference type="PANTHER" id="PTHR43647">
    <property type="entry name" value="DEHYDROGENASE"/>
    <property type="match status" value="1"/>
</dbReference>
<comment type="pathway">
    <text evidence="1">Steroid biosynthesis; zymosterol biosynthesis; zymosterol from lanosterol: step 5/6.</text>
</comment>
<dbReference type="PRINTS" id="PR00081">
    <property type="entry name" value="GDHRDH"/>
</dbReference>
<dbReference type="AlphaFoldDB" id="A0AAN9YF03"/>
<dbReference type="Gene3D" id="3.40.50.720">
    <property type="entry name" value="NAD(P)-binding Rossmann-like Domain"/>
    <property type="match status" value="1"/>
</dbReference>
<gene>
    <name evidence="4" type="ORF">SLS53_006138</name>
</gene>
<evidence type="ECO:0000256" key="1">
    <source>
        <dbReference type="ARBA" id="ARBA00023589"/>
    </source>
</evidence>
<dbReference type="SUPFAM" id="SSF51735">
    <property type="entry name" value="NAD(P)-binding Rossmann-fold domains"/>
    <property type="match status" value="1"/>
</dbReference>
<dbReference type="GO" id="GO:0005741">
    <property type="term" value="C:mitochondrial outer membrane"/>
    <property type="evidence" value="ECO:0007669"/>
    <property type="project" value="TreeGrafter"/>
</dbReference>
<comment type="caution">
    <text evidence="4">The sequence shown here is derived from an EMBL/GenBank/DDBJ whole genome shotgun (WGS) entry which is preliminary data.</text>
</comment>
<name>A0AAN9YF03_9PEZI</name>
<proteinExistence type="predicted"/>